<dbReference type="InterPro" id="IPR053151">
    <property type="entry name" value="RNase_H-like"/>
</dbReference>
<protein>
    <recommendedName>
        <fullName evidence="1">RNase H type-1 domain-containing protein</fullName>
    </recommendedName>
</protein>
<sequence length="119" mass="13093">MGLGVVARDSTGVNLFWKLVQLLKKCPAVVVEVFAAREAIRLVVRQSWQQVILEGDCALLMEKLSAAYLNQSCIRLLVLDTKTLASQLESVSFLFVPRLGNLVVDKPCSLGVEFGRGFP</sequence>
<reference evidence="2" key="2">
    <citation type="journal article" date="2024" name="Plant">
        <title>Genomic evolution and insights into agronomic trait innovations of Sesamum species.</title>
        <authorList>
            <person name="Miao H."/>
            <person name="Wang L."/>
            <person name="Qu L."/>
            <person name="Liu H."/>
            <person name="Sun Y."/>
            <person name="Le M."/>
            <person name="Wang Q."/>
            <person name="Wei S."/>
            <person name="Zheng Y."/>
            <person name="Lin W."/>
            <person name="Duan Y."/>
            <person name="Cao H."/>
            <person name="Xiong S."/>
            <person name="Wang X."/>
            <person name="Wei L."/>
            <person name="Li C."/>
            <person name="Ma Q."/>
            <person name="Ju M."/>
            <person name="Zhao R."/>
            <person name="Li G."/>
            <person name="Mu C."/>
            <person name="Tian Q."/>
            <person name="Mei H."/>
            <person name="Zhang T."/>
            <person name="Gao T."/>
            <person name="Zhang H."/>
        </authorList>
    </citation>
    <scope>NUCLEOTIDE SEQUENCE</scope>
    <source>
        <strain evidence="2">G02</strain>
    </source>
</reference>
<dbReference type="InterPro" id="IPR044730">
    <property type="entry name" value="RNase_H-like_dom_plant"/>
</dbReference>
<dbReference type="GO" id="GO:0004523">
    <property type="term" value="F:RNA-DNA hybrid ribonuclease activity"/>
    <property type="evidence" value="ECO:0007669"/>
    <property type="project" value="InterPro"/>
</dbReference>
<dbReference type="Gene3D" id="3.30.420.10">
    <property type="entry name" value="Ribonuclease H-like superfamily/Ribonuclease H"/>
    <property type="match status" value="1"/>
</dbReference>
<evidence type="ECO:0000313" key="2">
    <source>
        <dbReference type="EMBL" id="KAL0387422.1"/>
    </source>
</evidence>
<feature type="domain" description="RNase H type-1" evidence="1">
    <location>
        <begin position="2"/>
        <end position="106"/>
    </location>
</feature>
<gene>
    <name evidence="2" type="ORF">Sradi_2624000</name>
</gene>
<dbReference type="PANTHER" id="PTHR47723:SF21">
    <property type="entry name" value="POLYNUCLEOTIDYL TRANSFERASE, RIBONUCLEASE H-LIKE SUPERFAMILY PROTEIN"/>
    <property type="match status" value="1"/>
</dbReference>
<proteinExistence type="predicted"/>
<dbReference type="PANTHER" id="PTHR47723">
    <property type="entry name" value="OS05G0353850 PROTEIN"/>
    <property type="match status" value="1"/>
</dbReference>
<name>A0AAW2S4Q1_SESRA</name>
<comment type="caution">
    <text evidence="2">The sequence shown here is derived from an EMBL/GenBank/DDBJ whole genome shotgun (WGS) entry which is preliminary data.</text>
</comment>
<dbReference type="InterPro" id="IPR036397">
    <property type="entry name" value="RNaseH_sf"/>
</dbReference>
<dbReference type="InterPro" id="IPR002156">
    <property type="entry name" value="RNaseH_domain"/>
</dbReference>
<dbReference type="GO" id="GO:0003676">
    <property type="term" value="F:nucleic acid binding"/>
    <property type="evidence" value="ECO:0007669"/>
    <property type="project" value="InterPro"/>
</dbReference>
<reference evidence="2" key="1">
    <citation type="submission" date="2020-06" db="EMBL/GenBank/DDBJ databases">
        <authorList>
            <person name="Li T."/>
            <person name="Hu X."/>
            <person name="Zhang T."/>
            <person name="Song X."/>
            <person name="Zhang H."/>
            <person name="Dai N."/>
            <person name="Sheng W."/>
            <person name="Hou X."/>
            <person name="Wei L."/>
        </authorList>
    </citation>
    <scope>NUCLEOTIDE SEQUENCE</scope>
    <source>
        <strain evidence="2">G02</strain>
        <tissue evidence="2">Leaf</tissue>
    </source>
</reference>
<dbReference type="CDD" id="cd06222">
    <property type="entry name" value="RNase_H_like"/>
    <property type="match status" value="1"/>
</dbReference>
<organism evidence="2">
    <name type="scientific">Sesamum radiatum</name>
    <name type="common">Black benniseed</name>
    <dbReference type="NCBI Taxonomy" id="300843"/>
    <lineage>
        <taxon>Eukaryota</taxon>
        <taxon>Viridiplantae</taxon>
        <taxon>Streptophyta</taxon>
        <taxon>Embryophyta</taxon>
        <taxon>Tracheophyta</taxon>
        <taxon>Spermatophyta</taxon>
        <taxon>Magnoliopsida</taxon>
        <taxon>eudicotyledons</taxon>
        <taxon>Gunneridae</taxon>
        <taxon>Pentapetalae</taxon>
        <taxon>asterids</taxon>
        <taxon>lamiids</taxon>
        <taxon>Lamiales</taxon>
        <taxon>Pedaliaceae</taxon>
        <taxon>Sesamum</taxon>
    </lineage>
</organism>
<dbReference type="EMBL" id="JACGWJ010000011">
    <property type="protein sequence ID" value="KAL0387422.1"/>
    <property type="molecule type" value="Genomic_DNA"/>
</dbReference>
<dbReference type="Pfam" id="PF13456">
    <property type="entry name" value="RVT_3"/>
    <property type="match status" value="1"/>
</dbReference>
<accession>A0AAW2S4Q1</accession>
<dbReference type="AlphaFoldDB" id="A0AAW2S4Q1"/>
<evidence type="ECO:0000259" key="1">
    <source>
        <dbReference type="Pfam" id="PF13456"/>
    </source>
</evidence>